<reference evidence="14" key="1">
    <citation type="journal article" date="2023" name="Int. J. Syst. Evol. Microbiol.">
        <title>Collibacillus ludicampi gen. nov., sp. nov., a new soil bacterium of the family Alicyclobacillaceae.</title>
        <authorList>
            <person name="Jojima T."/>
            <person name="Ioku Y."/>
            <person name="Fukuta Y."/>
            <person name="Shirasaka N."/>
            <person name="Matsumura Y."/>
            <person name="Mori M."/>
        </authorList>
    </citation>
    <scope>NUCLEOTIDE SEQUENCE</scope>
    <source>
        <strain evidence="14">TP075</strain>
    </source>
</reference>
<dbReference type="EC" id="2.5.1.7" evidence="12"/>
<dbReference type="GO" id="GO:0008360">
    <property type="term" value="P:regulation of cell shape"/>
    <property type="evidence" value="ECO:0007669"/>
    <property type="project" value="UniProtKB-KW"/>
</dbReference>
<dbReference type="HAMAP" id="MF_00111">
    <property type="entry name" value="MurA"/>
    <property type="match status" value="1"/>
</dbReference>
<keyword evidence="15" id="KW-1185">Reference proteome</keyword>
<name>A0AAV4LCX8_9BACL</name>
<dbReference type="SUPFAM" id="SSF55205">
    <property type="entry name" value="EPT/RTPC-like"/>
    <property type="match status" value="1"/>
</dbReference>
<evidence type="ECO:0000256" key="11">
    <source>
        <dbReference type="ARBA" id="ARBA00047527"/>
    </source>
</evidence>
<keyword evidence="8 12" id="KW-0131">Cell cycle</keyword>
<sequence length="422" mass="44599">MAKYVIRGGNRLSGTVKIEGAKNAVLPILAASLLAGEGESVIEETPALTDVKTMSEVIQGLGAEVSKEDHAIRIQAANINSVEPSEALVRKMRASQWVMGSLLGRLGRARVAQPGGCAIGSRPIDQHLKGFQALGAEVETAYGFVEVRVPKGRKLRGTRIYLDIKSVGATINIMLAATLAEGTTIIENAAKEPEIVDTANYLNAMGAHVRGAGTDVIRIEGVETLRGATHAVIPDRITAGTYLIASAITGGDVYVEGAISDHLQALIAKLQEAGVKIEDDVSGIRVTGGPAMRPLEVKTLTHPGFPTDLQAQMMAFLTIAPGRSLVTETVFENRFMHAAELNRMGANIRTQGRTALIEGVDTLYGASVTASDLRAGAALIIAGLVAEGTTEVYGLHHVDRGYVDIEGKLRALGADIERVEED</sequence>
<comment type="caution">
    <text evidence="14">The sequence shown here is derived from an EMBL/GenBank/DDBJ whole genome shotgun (WGS) entry which is preliminary data.</text>
</comment>
<comment type="pathway">
    <text evidence="2 12">Cell wall biogenesis; peptidoglycan biosynthesis.</text>
</comment>
<accession>A0AAV4LCX8</accession>
<dbReference type="AlphaFoldDB" id="A0AAV4LCX8"/>
<organism evidence="14 15">
    <name type="scientific">Collibacillus ludicampi</name>
    <dbReference type="NCBI Taxonomy" id="2771369"/>
    <lineage>
        <taxon>Bacteria</taxon>
        <taxon>Bacillati</taxon>
        <taxon>Bacillota</taxon>
        <taxon>Bacilli</taxon>
        <taxon>Bacillales</taxon>
        <taxon>Alicyclobacillaceae</taxon>
        <taxon>Collibacillus</taxon>
    </lineage>
</organism>
<dbReference type="Gene3D" id="3.65.10.10">
    <property type="entry name" value="Enolpyruvate transferase domain"/>
    <property type="match status" value="2"/>
</dbReference>
<dbReference type="GO" id="GO:0005737">
    <property type="term" value="C:cytoplasm"/>
    <property type="evidence" value="ECO:0007669"/>
    <property type="project" value="UniProtKB-SubCell"/>
</dbReference>
<evidence type="ECO:0000256" key="8">
    <source>
        <dbReference type="ARBA" id="ARBA00023306"/>
    </source>
</evidence>
<feature type="binding site" evidence="12">
    <location>
        <position position="93"/>
    </location>
    <ligand>
        <name>UDP-N-acetyl-alpha-D-glucosamine</name>
        <dbReference type="ChEBI" id="CHEBI:57705"/>
    </ligand>
</feature>
<evidence type="ECO:0000256" key="10">
    <source>
        <dbReference type="ARBA" id="ARBA00038367"/>
    </source>
</evidence>
<feature type="binding site" evidence="12">
    <location>
        <begin position="22"/>
        <end position="23"/>
    </location>
    <ligand>
        <name>phosphoenolpyruvate</name>
        <dbReference type="ChEBI" id="CHEBI:58702"/>
    </ligand>
</feature>
<dbReference type="CDD" id="cd01555">
    <property type="entry name" value="UdpNAET"/>
    <property type="match status" value="1"/>
</dbReference>
<evidence type="ECO:0000259" key="13">
    <source>
        <dbReference type="Pfam" id="PF00275"/>
    </source>
</evidence>
<dbReference type="GO" id="GO:0071555">
    <property type="term" value="P:cell wall organization"/>
    <property type="evidence" value="ECO:0007669"/>
    <property type="project" value="UniProtKB-KW"/>
</dbReference>
<keyword evidence="4 12" id="KW-0132">Cell division</keyword>
<evidence type="ECO:0000256" key="3">
    <source>
        <dbReference type="ARBA" id="ARBA00022490"/>
    </source>
</evidence>
<dbReference type="EMBL" id="BOQE01000001">
    <property type="protein sequence ID" value="GIM45685.1"/>
    <property type="molecule type" value="Genomic_DNA"/>
</dbReference>
<evidence type="ECO:0000256" key="5">
    <source>
        <dbReference type="ARBA" id="ARBA00022679"/>
    </source>
</evidence>
<evidence type="ECO:0000313" key="15">
    <source>
        <dbReference type="Proteomes" id="UP001057291"/>
    </source>
</evidence>
<evidence type="ECO:0000256" key="12">
    <source>
        <dbReference type="HAMAP-Rule" id="MF_00111"/>
    </source>
</evidence>
<evidence type="ECO:0000256" key="7">
    <source>
        <dbReference type="ARBA" id="ARBA00022984"/>
    </source>
</evidence>
<dbReference type="InterPro" id="IPR013792">
    <property type="entry name" value="RNA3'P_cycl/enolpyr_Trfase_a/b"/>
</dbReference>
<keyword evidence="9 12" id="KW-0961">Cell wall biogenesis/degradation</keyword>
<dbReference type="InterPro" id="IPR036968">
    <property type="entry name" value="Enolpyruvate_Tfrase_sf"/>
</dbReference>
<dbReference type="RefSeq" id="WP_282198864.1">
    <property type="nucleotide sequence ID" value="NZ_BOQE01000001.1"/>
</dbReference>
<keyword evidence="6 12" id="KW-0133">Cell shape</keyword>
<dbReference type="GO" id="GO:0008760">
    <property type="term" value="F:UDP-N-acetylglucosamine 1-carboxyvinyltransferase activity"/>
    <property type="evidence" value="ECO:0007669"/>
    <property type="project" value="UniProtKB-UniRule"/>
</dbReference>
<evidence type="ECO:0000256" key="9">
    <source>
        <dbReference type="ARBA" id="ARBA00023316"/>
    </source>
</evidence>
<dbReference type="PANTHER" id="PTHR43783:SF1">
    <property type="entry name" value="UDP-N-ACETYLGLUCOSAMINE 1-CARBOXYVINYLTRANSFERASE"/>
    <property type="match status" value="1"/>
</dbReference>
<comment type="subcellular location">
    <subcellularLocation>
        <location evidence="1 12">Cytoplasm</location>
    </subcellularLocation>
</comment>
<keyword evidence="5 12" id="KW-0808">Transferase</keyword>
<comment type="caution">
    <text evidence="12">Lacks conserved residue(s) required for the propagation of feature annotation.</text>
</comment>
<feature type="binding site" evidence="12">
    <location>
        <position position="330"/>
    </location>
    <ligand>
        <name>UDP-N-acetyl-alpha-D-glucosamine</name>
        <dbReference type="ChEBI" id="CHEBI:57705"/>
    </ligand>
</feature>
<keyword evidence="7 12" id="KW-0573">Peptidoglycan synthesis</keyword>
<protein>
    <recommendedName>
        <fullName evidence="12">UDP-N-acetylglucosamine 1-carboxyvinyltransferase</fullName>
        <ecNumber evidence="12">2.5.1.7</ecNumber>
    </recommendedName>
    <alternativeName>
        <fullName evidence="12">Enoylpyruvate transferase</fullName>
    </alternativeName>
    <alternativeName>
        <fullName evidence="12">UDP-N-acetylglucosamine enolpyruvyl transferase</fullName>
        <shortName evidence="12">EPT</shortName>
    </alternativeName>
</protein>
<evidence type="ECO:0000256" key="1">
    <source>
        <dbReference type="ARBA" id="ARBA00004496"/>
    </source>
</evidence>
<keyword evidence="12" id="KW-0670">Pyruvate</keyword>
<dbReference type="GO" id="GO:0051301">
    <property type="term" value="P:cell division"/>
    <property type="evidence" value="ECO:0007669"/>
    <property type="project" value="UniProtKB-KW"/>
</dbReference>
<dbReference type="InterPro" id="IPR005750">
    <property type="entry name" value="UDP_GlcNAc_COvinyl_MurA"/>
</dbReference>
<dbReference type="NCBIfam" id="NF006873">
    <property type="entry name" value="PRK09369.1"/>
    <property type="match status" value="1"/>
</dbReference>
<comment type="similarity">
    <text evidence="10 12">Belongs to the EPSP synthase family. MurA subfamily.</text>
</comment>
<comment type="catalytic activity">
    <reaction evidence="11 12">
        <text>phosphoenolpyruvate + UDP-N-acetyl-alpha-D-glucosamine = UDP-N-acetyl-3-O-(1-carboxyvinyl)-alpha-D-glucosamine + phosphate</text>
        <dbReference type="Rhea" id="RHEA:18681"/>
        <dbReference type="ChEBI" id="CHEBI:43474"/>
        <dbReference type="ChEBI" id="CHEBI:57705"/>
        <dbReference type="ChEBI" id="CHEBI:58702"/>
        <dbReference type="ChEBI" id="CHEBI:68483"/>
        <dbReference type="EC" id="2.5.1.7"/>
    </reaction>
</comment>
<feature type="domain" description="Enolpyruvate transferase" evidence="13">
    <location>
        <begin position="7"/>
        <end position="409"/>
    </location>
</feature>
<dbReference type="InterPro" id="IPR050068">
    <property type="entry name" value="MurA_subfamily"/>
</dbReference>
<proteinExistence type="inferred from homology"/>
<dbReference type="PANTHER" id="PTHR43783">
    <property type="entry name" value="UDP-N-ACETYLGLUCOSAMINE 1-CARBOXYVINYLTRANSFERASE"/>
    <property type="match status" value="1"/>
</dbReference>
<dbReference type="NCBIfam" id="TIGR01072">
    <property type="entry name" value="murA"/>
    <property type="match status" value="1"/>
</dbReference>
<evidence type="ECO:0000256" key="6">
    <source>
        <dbReference type="ARBA" id="ARBA00022960"/>
    </source>
</evidence>
<evidence type="ECO:0000313" key="14">
    <source>
        <dbReference type="EMBL" id="GIM45685.1"/>
    </source>
</evidence>
<dbReference type="Pfam" id="PF00275">
    <property type="entry name" value="EPSP_synthase"/>
    <property type="match status" value="1"/>
</dbReference>
<feature type="modified residue" description="2-(S-cysteinyl)pyruvic acid O-phosphothioketal" evidence="12">
    <location>
        <position position="117"/>
    </location>
</feature>
<feature type="binding site" evidence="12">
    <location>
        <position position="308"/>
    </location>
    <ligand>
        <name>UDP-N-acetyl-alpha-D-glucosamine</name>
        <dbReference type="ChEBI" id="CHEBI:57705"/>
    </ligand>
</feature>
<dbReference type="GO" id="GO:0009252">
    <property type="term" value="P:peptidoglycan biosynthetic process"/>
    <property type="evidence" value="ECO:0007669"/>
    <property type="project" value="UniProtKB-UniRule"/>
</dbReference>
<dbReference type="GO" id="GO:0019277">
    <property type="term" value="P:UDP-N-acetylgalactosamine biosynthetic process"/>
    <property type="evidence" value="ECO:0007669"/>
    <property type="project" value="InterPro"/>
</dbReference>
<dbReference type="FunFam" id="3.65.10.10:FF:000001">
    <property type="entry name" value="UDP-N-acetylglucosamine 1-carboxyvinyltransferase"/>
    <property type="match status" value="1"/>
</dbReference>
<dbReference type="InterPro" id="IPR001986">
    <property type="entry name" value="Enolpyruvate_Tfrase_dom"/>
</dbReference>
<feature type="binding site" evidence="12">
    <location>
        <begin position="122"/>
        <end position="126"/>
    </location>
    <ligand>
        <name>UDP-N-acetyl-alpha-D-glucosamine</name>
        <dbReference type="ChEBI" id="CHEBI:57705"/>
    </ligand>
</feature>
<gene>
    <name evidence="14" type="primary">murA1</name>
    <name evidence="12" type="synonym">murA</name>
    <name evidence="14" type="ORF">DNHGIG_12340</name>
</gene>
<feature type="active site" description="Proton donor" evidence="12">
    <location>
        <position position="117"/>
    </location>
</feature>
<dbReference type="Proteomes" id="UP001057291">
    <property type="component" value="Unassembled WGS sequence"/>
</dbReference>
<keyword evidence="3 12" id="KW-0963">Cytoplasm</keyword>
<comment type="function">
    <text evidence="12">Cell wall formation. Adds enolpyruvyl to UDP-N-acetylglucosamine.</text>
</comment>
<evidence type="ECO:0000256" key="2">
    <source>
        <dbReference type="ARBA" id="ARBA00004752"/>
    </source>
</evidence>
<evidence type="ECO:0000256" key="4">
    <source>
        <dbReference type="ARBA" id="ARBA00022618"/>
    </source>
</evidence>